<organism evidence="2 3">
    <name type="scientific">Saccharopolyspora cebuensis</name>
    <dbReference type="NCBI Taxonomy" id="418759"/>
    <lineage>
        <taxon>Bacteria</taxon>
        <taxon>Bacillati</taxon>
        <taxon>Actinomycetota</taxon>
        <taxon>Actinomycetes</taxon>
        <taxon>Pseudonocardiales</taxon>
        <taxon>Pseudonocardiaceae</taxon>
        <taxon>Saccharopolyspora</taxon>
    </lineage>
</organism>
<dbReference type="RefSeq" id="WP_369775198.1">
    <property type="nucleotide sequence ID" value="NZ_JBGEHV010000043.1"/>
</dbReference>
<dbReference type="EMBL" id="JBGEHV010000043">
    <property type="protein sequence ID" value="MEY8041823.1"/>
    <property type="molecule type" value="Genomic_DNA"/>
</dbReference>
<accession>A0ABV4CMU6</accession>
<feature type="region of interest" description="Disordered" evidence="1">
    <location>
        <begin position="1"/>
        <end position="68"/>
    </location>
</feature>
<protein>
    <submittedName>
        <fullName evidence="2">Uncharacterized protein</fullName>
    </submittedName>
</protein>
<proteinExistence type="predicted"/>
<keyword evidence="3" id="KW-1185">Reference proteome</keyword>
<feature type="compositionally biased region" description="Basic and acidic residues" evidence="1">
    <location>
        <begin position="25"/>
        <end position="34"/>
    </location>
</feature>
<comment type="caution">
    <text evidence="2">The sequence shown here is derived from an EMBL/GenBank/DDBJ whole genome shotgun (WGS) entry which is preliminary data.</text>
</comment>
<gene>
    <name evidence="2" type="ORF">AB8O55_20635</name>
</gene>
<dbReference type="Proteomes" id="UP001564626">
    <property type="component" value="Unassembled WGS sequence"/>
</dbReference>
<evidence type="ECO:0000256" key="1">
    <source>
        <dbReference type="SAM" id="MobiDB-lite"/>
    </source>
</evidence>
<sequence>MPGQGVPDQQFAPAGEAHHPGQRAEAQRPDRREVVGQQQQRHLQPQQTQQPAQQLPGGRGAARGSSTR</sequence>
<reference evidence="2 3" key="1">
    <citation type="submission" date="2024-08" db="EMBL/GenBank/DDBJ databases">
        <title>Genome mining of Saccharopolyspora cebuensis PGLac3 from Nigerian medicinal plant.</title>
        <authorList>
            <person name="Ezeobiora C.E."/>
            <person name="Igbokwe N.H."/>
            <person name="Amin D.H."/>
            <person name="Mendie U.E."/>
        </authorList>
    </citation>
    <scope>NUCLEOTIDE SEQUENCE [LARGE SCALE GENOMIC DNA]</scope>
    <source>
        <strain evidence="2 3">PGLac3</strain>
    </source>
</reference>
<name>A0ABV4CMU6_9PSEU</name>
<feature type="compositionally biased region" description="Low complexity" evidence="1">
    <location>
        <begin position="37"/>
        <end position="68"/>
    </location>
</feature>
<evidence type="ECO:0000313" key="2">
    <source>
        <dbReference type="EMBL" id="MEY8041823.1"/>
    </source>
</evidence>
<evidence type="ECO:0000313" key="3">
    <source>
        <dbReference type="Proteomes" id="UP001564626"/>
    </source>
</evidence>